<proteinExistence type="inferred from homology"/>
<dbReference type="CDD" id="cd18622">
    <property type="entry name" value="GH32_Inu-like"/>
    <property type="match status" value="1"/>
</dbReference>
<dbReference type="InterPro" id="IPR001362">
    <property type="entry name" value="Glyco_hydro_32"/>
</dbReference>
<name>A0ABT7U5S2_9BACE</name>
<feature type="domain" description="Glycosyl hydrolase family 32 C-terminal" evidence="7">
    <location>
        <begin position="444"/>
        <end position="620"/>
    </location>
</feature>
<evidence type="ECO:0000259" key="7">
    <source>
        <dbReference type="Pfam" id="PF08244"/>
    </source>
</evidence>
<keyword evidence="2 4" id="KW-0378">Hydrolase</keyword>
<keyword evidence="5" id="KW-0732">Signal</keyword>
<dbReference type="Pfam" id="PF16352">
    <property type="entry name" value="DUF4980"/>
    <property type="match status" value="1"/>
</dbReference>
<evidence type="ECO:0000259" key="8">
    <source>
        <dbReference type="Pfam" id="PF16352"/>
    </source>
</evidence>
<keyword evidence="10" id="KW-1185">Reference proteome</keyword>
<dbReference type="Proteomes" id="UP001228403">
    <property type="component" value="Unassembled WGS sequence"/>
</dbReference>
<evidence type="ECO:0000259" key="6">
    <source>
        <dbReference type="Pfam" id="PF00251"/>
    </source>
</evidence>
<dbReference type="Pfam" id="PF00251">
    <property type="entry name" value="Glyco_hydro_32N"/>
    <property type="match status" value="1"/>
</dbReference>
<evidence type="ECO:0000256" key="4">
    <source>
        <dbReference type="RuleBase" id="RU362110"/>
    </source>
</evidence>
<dbReference type="InterPro" id="IPR013189">
    <property type="entry name" value="Glyco_hydro_32_C"/>
</dbReference>
<comment type="caution">
    <text evidence="9">The sequence shown here is derived from an EMBL/GenBank/DDBJ whole genome shotgun (WGS) entry which is preliminary data.</text>
</comment>
<dbReference type="Gene3D" id="2.60.120.560">
    <property type="entry name" value="Exo-inulinase, domain 1"/>
    <property type="match status" value="1"/>
</dbReference>
<protein>
    <submittedName>
        <fullName evidence="9">GH32 C-terminal domain-containing protein</fullName>
    </submittedName>
</protein>
<reference evidence="10" key="1">
    <citation type="submission" date="2023-07" db="EMBL/GenBank/DDBJ databases">
        <title>Identification and characterization of horizontal gene transfer across gut microbiota members of farm animals based on homology search.</title>
        <authorList>
            <person name="Schwarzerova J."/>
            <person name="Nykrynova M."/>
            <person name="Jureckova K."/>
            <person name="Cejkova D."/>
            <person name="Rychlik I."/>
        </authorList>
    </citation>
    <scope>NUCLEOTIDE SEQUENCE [LARGE SCALE GENOMIC DNA]</scope>
    <source>
        <strain evidence="10">ET4</strain>
    </source>
</reference>
<feature type="domain" description="Glycosyl hydrolase family 32 N-terminal" evidence="6">
    <location>
        <begin position="135"/>
        <end position="436"/>
    </location>
</feature>
<sequence>MNARKPLFLLSAALMSAAFTACVQTKENIRLEHVNDTTTIVHIKNPSKYLLLPVQETSAEGKVKLDTGNPADMAMDVRLAVDSADYFVPFELPEGADEATVVIGKVNKNAACWDLIEMSDTFDVTNTDYYRPLYHHTPLYGWMNDANGLVYQDGEYHLYYQYNPYGAMWGNMHWGHSVSKDLMHWDHLKPAIARDTLGHIFSGSAVVDSKNSAGFGKDALIAFYTSASDEHGQIQCMAYSNDKGRTYTKYEGNPILTPFDGLKDFRDPKVFWYEPAQKWYMIVSADKEMRFYSSTDMKEWTYLSGFGKGYGVQPNQFECPDFIQLPVDGDPNNKKWVMIVNINPGCMFGGSATEYFVGDFDGTTFVCDDAPETTKWLDYGKDHYATVCFSNTGDRTIAVPWMSNWQYANLTPAKQFRGTNALPRELSLYTQNGEIYMAANAVKEVQALRKETRDLGSFKVQKEQVTDNLLADNKGAYELEMDITPGNATKVGFELCNSKGERTLLYLDMKSGRVIMDRTESGITDFGEKAVPHAKETDDRRKTNSINYKNDFALGTWAPLSLCAGKTYHLNVFVDKSSIELFVDGGRIAMTNLVFPTEVYNTMKCFAEGGEAEFGNVKAYRLSL</sequence>
<gene>
    <name evidence="9" type="ORF">QUW02_07970</name>
</gene>
<dbReference type="InterPro" id="IPR013148">
    <property type="entry name" value="Glyco_hydro_32_N"/>
</dbReference>
<evidence type="ECO:0000256" key="5">
    <source>
        <dbReference type="SAM" id="SignalP"/>
    </source>
</evidence>
<feature type="domain" description="DUF4980" evidence="8">
    <location>
        <begin position="36"/>
        <end position="134"/>
    </location>
</feature>
<evidence type="ECO:0000256" key="3">
    <source>
        <dbReference type="ARBA" id="ARBA00023295"/>
    </source>
</evidence>
<dbReference type="Gene3D" id="2.115.10.20">
    <property type="entry name" value="Glycosyl hydrolase domain, family 43"/>
    <property type="match status" value="1"/>
</dbReference>
<dbReference type="SUPFAM" id="SSF75005">
    <property type="entry name" value="Arabinanase/levansucrase/invertase"/>
    <property type="match status" value="1"/>
</dbReference>
<evidence type="ECO:0000313" key="10">
    <source>
        <dbReference type="Proteomes" id="UP001228403"/>
    </source>
</evidence>
<dbReference type="PANTHER" id="PTHR42800">
    <property type="entry name" value="EXOINULINASE INUD (AFU_ORTHOLOGUE AFUA_5G00480)"/>
    <property type="match status" value="1"/>
</dbReference>
<dbReference type="PANTHER" id="PTHR42800:SF1">
    <property type="entry name" value="EXOINULINASE INUD (AFU_ORTHOLOGUE AFUA_5G00480)"/>
    <property type="match status" value="1"/>
</dbReference>
<accession>A0ABT7U5S2</accession>
<evidence type="ECO:0000256" key="1">
    <source>
        <dbReference type="ARBA" id="ARBA00009902"/>
    </source>
</evidence>
<evidence type="ECO:0000313" key="9">
    <source>
        <dbReference type="EMBL" id="MDM8145855.1"/>
    </source>
</evidence>
<dbReference type="SMART" id="SM00640">
    <property type="entry name" value="Glyco_32"/>
    <property type="match status" value="1"/>
</dbReference>
<dbReference type="EMBL" id="JAUDCF010000016">
    <property type="protein sequence ID" value="MDM8145855.1"/>
    <property type="molecule type" value="Genomic_DNA"/>
</dbReference>
<dbReference type="SUPFAM" id="SSF49899">
    <property type="entry name" value="Concanavalin A-like lectins/glucanases"/>
    <property type="match status" value="1"/>
</dbReference>
<keyword evidence="3 4" id="KW-0326">Glycosidase</keyword>
<dbReference type="InterPro" id="IPR023296">
    <property type="entry name" value="Glyco_hydro_beta-prop_sf"/>
</dbReference>
<dbReference type="Pfam" id="PF08244">
    <property type="entry name" value="Glyco_hydro_32C"/>
    <property type="match status" value="1"/>
</dbReference>
<dbReference type="InterPro" id="IPR032313">
    <property type="entry name" value="DUF4980"/>
</dbReference>
<evidence type="ECO:0000256" key="2">
    <source>
        <dbReference type="ARBA" id="ARBA00022801"/>
    </source>
</evidence>
<dbReference type="PROSITE" id="PS51257">
    <property type="entry name" value="PROKAR_LIPOPROTEIN"/>
    <property type="match status" value="1"/>
</dbReference>
<comment type="similarity">
    <text evidence="1 4">Belongs to the glycosyl hydrolase 32 family.</text>
</comment>
<organism evidence="9 10">
    <name type="scientific">Bacteroides eggerthii</name>
    <dbReference type="NCBI Taxonomy" id="28111"/>
    <lineage>
        <taxon>Bacteria</taxon>
        <taxon>Pseudomonadati</taxon>
        <taxon>Bacteroidota</taxon>
        <taxon>Bacteroidia</taxon>
        <taxon>Bacteroidales</taxon>
        <taxon>Bacteroidaceae</taxon>
        <taxon>Bacteroides</taxon>
    </lineage>
</organism>
<feature type="signal peptide" evidence="5">
    <location>
        <begin position="1"/>
        <end position="20"/>
    </location>
</feature>
<feature type="chain" id="PRO_5047492481" evidence="5">
    <location>
        <begin position="21"/>
        <end position="624"/>
    </location>
</feature>
<dbReference type="InterPro" id="IPR013320">
    <property type="entry name" value="ConA-like_dom_sf"/>
</dbReference>